<dbReference type="AlphaFoldDB" id="A0A0F7KXV1"/>
<dbReference type="OrthoDB" id="9801870at2"/>
<organism evidence="1 2">
    <name type="scientific">Croceibacterium atlanticum</name>
    <dbReference type="NCBI Taxonomy" id="1267766"/>
    <lineage>
        <taxon>Bacteria</taxon>
        <taxon>Pseudomonadati</taxon>
        <taxon>Pseudomonadota</taxon>
        <taxon>Alphaproteobacteria</taxon>
        <taxon>Sphingomonadales</taxon>
        <taxon>Erythrobacteraceae</taxon>
        <taxon>Croceibacterium</taxon>
    </lineage>
</organism>
<name>A0A0F7KXV1_9SPHN</name>
<dbReference type="Pfam" id="PF08837">
    <property type="entry name" value="DUF1810"/>
    <property type="match status" value="1"/>
</dbReference>
<gene>
    <name evidence="1" type="ORF">WYH_03051</name>
</gene>
<dbReference type="STRING" id="1267766.WYH_03051"/>
<dbReference type="Gene3D" id="1.25.40.380">
    <property type="entry name" value="Protein of unknown function DUF1810"/>
    <property type="match status" value="1"/>
</dbReference>
<sequence length="149" mass="16428">MGECRGLTRFLQAQAGIYPRALEELRQGSKTSHWMWFVFPQIEGLGRSSTAQFYAIADLAEARAYCGHELLGERLAEATRAMLDWAGRKSARDILGETDAIKFRSSMTLFEAACADRDLCAAALDAFYDGERDPATLEKIGATGRTEPA</sequence>
<dbReference type="KEGG" id="aay:WYH_03051"/>
<dbReference type="Proteomes" id="UP000034392">
    <property type="component" value="Chromosome"/>
</dbReference>
<dbReference type="SUPFAM" id="SSF140736">
    <property type="entry name" value="Rv1873-like"/>
    <property type="match status" value="1"/>
</dbReference>
<dbReference type="PIRSF" id="PIRSF008546">
    <property type="entry name" value="UCP008546"/>
    <property type="match status" value="1"/>
</dbReference>
<proteinExistence type="predicted"/>
<dbReference type="InterPro" id="IPR014937">
    <property type="entry name" value="DUF1810"/>
</dbReference>
<evidence type="ECO:0008006" key="3">
    <source>
        <dbReference type="Google" id="ProtNLM"/>
    </source>
</evidence>
<evidence type="ECO:0000313" key="1">
    <source>
        <dbReference type="EMBL" id="AKH44071.1"/>
    </source>
</evidence>
<keyword evidence="2" id="KW-1185">Reference proteome</keyword>
<evidence type="ECO:0000313" key="2">
    <source>
        <dbReference type="Proteomes" id="UP000034392"/>
    </source>
</evidence>
<accession>A0A0F7KXV1</accession>
<reference evidence="1" key="1">
    <citation type="submission" date="2015-05" db="EMBL/GenBank/DDBJ databases">
        <title>The complete genome of Altererythrobacter atlanticus strain 26DY36.</title>
        <authorList>
            <person name="Wu Y.-H."/>
            <person name="Cheng H."/>
            <person name="Wu X.-W."/>
        </authorList>
    </citation>
    <scope>NUCLEOTIDE SEQUENCE [LARGE SCALE GENOMIC DNA]</scope>
    <source>
        <strain evidence="1">26DY36</strain>
    </source>
</reference>
<dbReference type="PATRIC" id="fig|1267766.3.peg.3090"/>
<dbReference type="InterPro" id="IPR036287">
    <property type="entry name" value="Rv1873-like_sf"/>
</dbReference>
<protein>
    <recommendedName>
        <fullName evidence="3">Calpastatin</fullName>
    </recommendedName>
</protein>
<dbReference type="RefSeq" id="WP_046904476.1">
    <property type="nucleotide sequence ID" value="NZ_CP011452.2"/>
</dbReference>
<dbReference type="EMBL" id="CP011452">
    <property type="protein sequence ID" value="AKH44071.1"/>
    <property type="molecule type" value="Genomic_DNA"/>
</dbReference>